<evidence type="ECO:0000313" key="10">
    <source>
        <dbReference type="Proteomes" id="UP000176751"/>
    </source>
</evidence>
<keyword evidence="7" id="KW-0472">Membrane</keyword>
<gene>
    <name evidence="9" type="ORF">A2196_02765</name>
</gene>
<evidence type="ECO:0000313" key="9">
    <source>
        <dbReference type="EMBL" id="OGE01782.1"/>
    </source>
</evidence>
<evidence type="ECO:0000256" key="1">
    <source>
        <dbReference type="ARBA" id="ARBA00004651"/>
    </source>
</evidence>
<comment type="caution">
    <text evidence="9">The sequence shown here is derived from an EMBL/GenBank/DDBJ whole genome shotgun (WGS) entry which is preliminary data.</text>
</comment>
<dbReference type="PANTHER" id="PTHR33908:SF11">
    <property type="entry name" value="MEMBRANE PROTEIN"/>
    <property type="match status" value="1"/>
</dbReference>
<keyword evidence="4" id="KW-0808">Transferase</keyword>
<evidence type="ECO:0000256" key="6">
    <source>
        <dbReference type="ARBA" id="ARBA00022989"/>
    </source>
</evidence>
<keyword evidence="2" id="KW-1003">Cell membrane</keyword>
<dbReference type="GO" id="GO:0005886">
    <property type="term" value="C:plasma membrane"/>
    <property type="evidence" value="ECO:0007669"/>
    <property type="project" value="UniProtKB-SubCell"/>
</dbReference>
<evidence type="ECO:0000256" key="5">
    <source>
        <dbReference type="ARBA" id="ARBA00022692"/>
    </source>
</evidence>
<keyword evidence="6" id="KW-1133">Transmembrane helix</keyword>
<dbReference type="EMBL" id="MFCA01000025">
    <property type="protein sequence ID" value="OGE01782.1"/>
    <property type="molecule type" value="Genomic_DNA"/>
</dbReference>
<keyword evidence="3" id="KW-0328">Glycosyltransferase</keyword>
<protein>
    <recommendedName>
        <fullName evidence="8">Glycosyltransferase RgtA/B/C/D-like domain-containing protein</fullName>
    </recommendedName>
</protein>
<dbReference type="AlphaFoldDB" id="A0A1F5HCK4"/>
<dbReference type="InterPro" id="IPR050297">
    <property type="entry name" value="LipidA_mod_glycosyltrf_83"/>
</dbReference>
<comment type="subcellular location">
    <subcellularLocation>
        <location evidence="1">Cell membrane</location>
        <topology evidence="1">Multi-pass membrane protein</topology>
    </subcellularLocation>
</comment>
<evidence type="ECO:0000256" key="7">
    <source>
        <dbReference type="ARBA" id="ARBA00023136"/>
    </source>
</evidence>
<keyword evidence="5" id="KW-0812">Transmembrane</keyword>
<dbReference type="Pfam" id="PF13231">
    <property type="entry name" value="PMT_2"/>
    <property type="match status" value="1"/>
</dbReference>
<evidence type="ECO:0000256" key="2">
    <source>
        <dbReference type="ARBA" id="ARBA00022475"/>
    </source>
</evidence>
<dbReference type="STRING" id="1797737.A2196_02765"/>
<reference evidence="9 10" key="1">
    <citation type="journal article" date="2016" name="Nat. Commun.">
        <title>Thousands of microbial genomes shed light on interconnected biogeochemical processes in an aquifer system.</title>
        <authorList>
            <person name="Anantharaman K."/>
            <person name="Brown C.T."/>
            <person name="Hug L.A."/>
            <person name="Sharon I."/>
            <person name="Castelle C.J."/>
            <person name="Probst A.J."/>
            <person name="Thomas B.C."/>
            <person name="Singh A."/>
            <person name="Wilkins M.J."/>
            <person name="Karaoz U."/>
            <person name="Brodie E.L."/>
            <person name="Williams K.H."/>
            <person name="Hubbard S.S."/>
            <person name="Banfield J.F."/>
        </authorList>
    </citation>
    <scope>NUCLEOTIDE SEQUENCE [LARGE SCALE GENOMIC DNA]</scope>
</reference>
<dbReference type="Proteomes" id="UP000176751">
    <property type="component" value="Unassembled WGS sequence"/>
</dbReference>
<dbReference type="GO" id="GO:0009103">
    <property type="term" value="P:lipopolysaccharide biosynthetic process"/>
    <property type="evidence" value="ECO:0007669"/>
    <property type="project" value="UniProtKB-ARBA"/>
</dbReference>
<feature type="domain" description="Glycosyltransferase RgtA/B/C/D-like" evidence="8">
    <location>
        <begin position="58"/>
        <end position="207"/>
    </location>
</feature>
<name>A0A1F5HCK4_9BACT</name>
<evidence type="ECO:0000259" key="8">
    <source>
        <dbReference type="Pfam" id="PF13231"/>
    </source>
</evidence>
<evidence type="ECO:0000256" key="3">
    <source>
        <dbReference type="ARBA" id="ARBA00022676"/>
    </source>
</evidence>
<accession>A0A1F5HCK4</accession>
<dbReference type="GO" id="GO:0016763">
    <property type="term" value="F:pentosyltransferase activity"/>
    <property type="evidence" value="ECO:0007669"/>
    <property type="project" value="TreeGrafter"/>
</dbReference>
<proteinExistence type="predicted"/>
<dbReference type="InterPro" id="IPR038731">
    <property type="entry name" value="RgtA/B/C-like"/>
</dbReference>
<sequence>MLNSLITLAVSSVAFLRTIDGFPLRNWDEAWYAEEIKNMAVGSYSLLATFWNGHYYFDKPPLYFWLSLPIVEFFGLGQWQVRLVTVLSAIFASILIYLIGKKLFNATVGIISFVVFVSLGQVVIRFAHGNLDALLVLMFLTSFYFYLVSLQKRVFAPICGIALGFGFLVKGWFIGLYPALIIFLWSLFTQRKIPRNFILIMVFALISSSWYFILGTLRFGESFFNWYLLNPTGGLLKSPFASFSLTYFRDLGQDIGFWWIPIVIFIFKFRKIAQAERKVLMTFLVSILAFIIPLNFLSEKLGWYNLPTYPLVAIIVAFVLEKLYRKSAKATIILIGVILILQIFNINRIENIYPDRSKVGANLGLFAQKLIPKEDTVVLDDHDFTAFLFYSNHGKVFVVDSEGPKPGEWWILKYDQLAMFLLDNPKTWIVTPNLENLPFEVKSEQVAGNLGGYSFIKLY</sequence>
<organism evidence="9 10">
    <name type="scientific">Candidatus Curtissbacteria bacterium RIFOXYA1_FULL_41_14</name>
    <dbReference type="NCBI Taxonomy" id="1797737"/>
    <lineage>
        <taxon>Bacteria</taxon>
        <taxon>Candidatus Curtissiibacteriota</taxon>
    </lineage>
</organism>
<evidence type="ECO:0000256" key="4">
    <source>
        <dbReference type="ARBA" id="ARBA00022679"/>
    </source>
</evidence>
<dbReference type="PANTHER" id="PTHR33908">
    <property type="entry name" value="MANNOSYLTRANSFERASE YKCB-RELATED"/>
    <property type="match status" value="1"/>
</dbReference>